<protein>
    <submittedName>
        <fullName evidence="1">Uncharacterized protein</fullName>
    </submittedName>
</protein>
<proteinExistence type="predicted"/>
<organism evidence="1 2">
    <name type="scientific">Glycomyces artemisiae</name>
    <dbReference type="NCBI Taxonomy" id="1076443"/>
    <lineage>
        <taxon>Bacteria</taxon>
        <taxon>Bacillati</taxon>
        <taxon>Actinomycetota</taxon>
        <taxon>Actinomycetes</taxon>
        <taxon>Glycomycetales</taxon>
        <taxon>Glycomycetaceae</taxon>
        <taxon>Glycomyces</taxon>
    </lineage>
</organism>
<sequence>MRSIGIPLKLRVGEFIASAKRAAVALRGNRTASPTAREACPFCSRPDQWSACPIHDNGA</sequence>
<dbReference type="Proteomes" id="UP000238176">
    <property type="component" value="Unassembled WGS sequence"/>
</dbReference>
<comment type="caution">
    <text evidence="1">The sequence shown here is derived from an EMBL/GenBank/DDBJ whole genome shotgun (WGS) entry which is preliminary data.</text>
</comment>
<accession>A0A2T0UEX8</accession>
<dbReference type="EMBL" id="PVTJ01000009">
    <property type="protein sequence ID" value="PRY56452.1"/>
    <property type="molecule type" value="Genomic_DNA"/>
</dbReference>
<reference evidence="1 2" key="1">
    <citation type="submission" date="2018-03" db="EMBL/GenBank/DDBJ databases">
        <title>Genomic Encyclopedia of Type Strains, Phase III (KMG-III): the genomes of soil and plant-associated and newly described type strains.</title>
        <authorList>
            <person name="Whitman W."/>
        </authorList>
    </citation>
    <scope>NUCLEOTIDE SEQUENCE [LARGE SCALE GENOMIC DNA]</scope>
    <source>
        <strain evidence="1 2">CGMCC 4.7067</strain>
    </source>
</reference>
<evidence type="ECO:0000313" key="1">
    <source>
        <dbReference type="EMBL" id="PRY56452.1"/>
    </source>
</evidence>
<dbReference type="AlphaFoldDB" id="A0A2T0UEX8"/>
<name>A0A2T0UEX8_9ACTN</name>
<keyword evidence="2" id="KW-1185">Reference proteome</keyword>
<evidence type="ECO:0000313" key="2">
    <source>
        <dbReference type="Proteomes" id="UP000238176"/>
    </source>
</evidence>
<gene>
    <name evidence="1" type="ORF">B0I28_109101</name>
</gene>